<proteinExistence type="predicted"/>
<evidence type="ECO:0000313" key="1">
    <source>
        <dbReference type="EMBL" id="QHS97842.1"/>
    </source>
</evidence>
<protein>
    <submittedName>
        <fullName evidence="1">Uncharacterized protein</fullName>
    </submittedName>
</protein>
<dbReference type="EMBL" id="MN739305">
    <property type="protein sequence ID" value="QHS97842.1"/>
    <property type="molecule type" value="Genomic_DNA"/>
</dbReference>
<reference evidence="1" key="1">
    <citation type="journal article" date="2020" name="Nature">
        <title>Giant virus diversity and host interactions through global metagenomics.</title>
        <authorList>
            <person name="Schulz F."/>
            <person name="Roux S."/>
            <person name="Paez-Espino D."/>
            <person name="Jungbluth S."/>
            <person name="Walsh D.A."/>
            <person name="Denef V.J."/>
            <person name="McMahon K.D."/>
            <person name="Konstantinidis K.T."/>
            <person name="Eloe-Fadrosh E.A."/>
            <person name="Kyrpides N.C."/>
            <person name="Woyke T."/>
        </authorList>
    </citation>
    <scope>NUCLEOTIDE SEQUENCE</scope>
    <source>
        <strain evidence="1">GVMAG-M-3300020182-33</strain>
    </source>
</reference>
<name>A0A6C0C0L0_9ZZZZ</name>
<accession>A0A6C0C0L0</accession>
<sequence length="70" mass="7663">MLLYVCSAAKLSVYTCAVAPRVSSDHRTGFMLIINAENAGSKRIRQPLRPAEQIYADVEIADTFNSGMSL</sequence>
<organism evidence="1">
    <name type="scientific">viral metagenome</name>
    <dbReference type="NCBI Taxonomy" id="1070528"/>
    <lineage>
        <taxon>unclassified sequences</taxon>
        <taxon>metagenomes</taxon>
        <taxon>organismal metagenomes</taxon>
    </lineage>
</organism>
<dbReference type="AlphaFoldDB" id="A0A6C0C0L0"/>